<proteinExistence type="predicted"/>
<feature type="domain" description="Ribonuclease H1 N-terminal" evidence="2">
    <location>
        <begin position="49"/>
        <end position="79"/>
    </location>
</feature>
<gene>
    <name evidence="3" type="ORF">GIB67_041166</name>
</gene>
<name>A0A7J7LKP3_9MAGN</name>
<protein>
    <recommendedName>
        <fullName evidence="2">Ribonuclease H1 N-terminal domain-containing protein</fullName>
    </recommendedName>
</protein>
<dbReference type="AlphaFoldDB" id="A0A7J7LKP3"/>
<organism evidence="3 4">
    <name type="scientific">Kingdonia uniflora</name>
    <dbReference type="NCBI Taxonomy" id="39325"/>
    <lineage>
        <taxon>Eukaryota</taxon>
        <taxon>Viridiplantae</taxon>
        <taxon>Streptophyta</taxon>
        <taxon>Embryophyta</taxon>
        <taxon>Tracheophyta</taxon>
        <taxon>Spermatophyta</taxon>
        <taxon>Magnoliopsida</taxon>
        <taxon>Ranunculales</taxon>
        <taxon>Circaeasteraceae</taxon>
        <taxon>Kingdonia</taxon>
    </lineage>
</organism>
<keyword evidence="4" id="KW-1185">Reference proteome</keyword>
<reference evidence="3 4" key="1">
    <citation type="journal article" date="2020" name="IScience">
        <title>Genome Sequencing of the Endangered Kingdonia uniflora (Circaeasteraceae, Ranunculales) Reveals Potential Mechanisms of Evolutionary Specialization.</title>
        <authorList>
            <person name="Sun Y."/>
            <person name="Deng T."/>
            <person name="Zhang A."/>
            <person name="Moore M.J."/>
            <person name="Landis J.B."/>
            <person name="Lin N."/>
            <person name="Zhang H."/>
            <person name="Zhang X."/>
            <person name="Huang J."/>
            <person name="Zhang X."/>
            <person name="Sun H."/>
            <person name="Wang H."/>
        </authorList>
    </citation>
    <scope>NUCLEOTIDE SEQUENCE [LARGE SCALE GENOMIC DNA]</scope>
    <source>
        <strain evidence="3">TB1705</strain>
        <tissue evidence="3">Leaf</tissue>
    </source>
</reference>
<evidence type="ECO:0000313" key="4">
    <source>
        <dbReference type="Proteomes" id="UP000541444"/>
    </source>
</evidence>
<feature type="domain" description="Ribonuclease H1 N-terminal" evidence="2">
    <location>
        <begin position="151"/>
        <end position="190"/>
    </location>
</feature>
<evidence type="ECO:0000313" key="3">
    <source>
        <dbReference type="EMBL" id="KAF6143098.1"/>
    </source>
</evidence>
<dbReference type="EMBL" id="JACGCM010002221">
    <property type="protein sequence ID" value="KAF6143098.1"/>
    <property type="molecule type" value="Genomic_DNA"/>
</dbReference>
<feature type="region of interest" description="Disordered" evidence="1">
    <location>
        <begin position="1"/>
        <end position="24"/>
    </location>
</feature>
<feature type="domain" description="Ribonuclease H1 N-terminal" evidence="2">
    <location>
        <begin position="6"/>
        <end position="37"/>
    </location>
</feature>
<comment type="caution">
    <text evidence="3">The sequence shown here is derived from an EMBL/GenBank/DDBJ whole genome shotgun (WGS) entry which is preliminary data.</text>
</comment>
<evidence type="ECO:0000256" key="1">
    <source>
        <dbReference type="SAM" id="MobiDB-lite"/>
    </source>
</evidence>
<feature type="region of interest" description="Disordered" evidence="1">
    <location>
        <begin position="175"/>
        <end position="216"/>
    </location>
</feature>
<feature type="compositionally biased region" description="Basic and acidic residues" evidence="1">
    <location>
        <begin position="1"/>
        <end position="12"/>
    </location>
</feature>
<dbReference type="Gene3D" id="3.40.970.10">
    <property type="entry name" value="Ribonuclease H1, N-terminal domain"/>
    <property type="match status" value="4"/>
</dbReference>
<dbReference type="InterPro" id="IPR037056">
    <property type="entry name" value="RNase_H1_N_sf"/>
</dbReference>
<dbReference type="OrthoDB" id="1922118at2759"/>
<feature type="compositionally biased region" description="Basic and acidic residues" evidence="1">
    <location>
        <begin position="177"/>
        <end position="194"/>
    </location>
</feature>
<dbReference type="InterPro" id="IPR009027">
    <property type="entry name" value="Ribosomal_bL9/RNase_H1_N"/>
</dbReference>
<sequence length="216" mass="24069">MDKNHYAVHDGKNPGLYDSWPDAKAQVDGQPGNCYEKVDPSGEAPDKKYVVHEGSKPGVYDSWPQAHAQVTGYPGSDFERVKSSIYGSTEESKQEVCEILEYRKMDKKYAVHEGKIPGIYNSWNETKEQVSGHPRACYEKVSPSGAPAKKSYVVYEGRNPGVYYSWPAAHSQVVGHRGADYERARSSSDARSKFDSYSSTQGSSNNKSSKEGRSYY</sequence>
<dbReference type="Proteomes" id="UP000541444">
    <property type="component" value="Unassembled WGS sequence"/>
</dbReference>
<accession>A0A7J7LKP3</accession>
<feature type="compositionally biased region" description="Low complexity" evidence="1">
    <location>
        <begin position="196"/>
        <end position="207"/>
    </location>
</feature>
<feature type="domain" description="Ribonuclease H1 N-terminal" evidence="2">
    <location>
        <begin position="109"/>
        <end position="140"/>
    </location>
</feature>
<dbReference type="SUPFAM" id="SSF55658">
    <property type="entry name" value="L9 N-domain-like"/>
    <property type="match status" value="4"/>
</dbReference>
<evidence type="ECO:0000259" key="2">
    <source>
        <dbReference type="Pfam" id="PF01693"/>
    </source>
</evidence>
<dbReference type="InterPro" id="IPR011320">
    <property type="entry name" value="RNase_H1_N"/>
</dbReference>
<dbReference type="Pfam" id="PF01693">
    <property type="entry name" value="Cauli_VI"/>
    <property type="match status" value="4"/>
</dbReference>